<keyword evidence="4" id="KW-1185">Reference proteome</keyword>
<gene>
    <name evidence="3" type="ORF">J8H85_08750</name>
</gene>
<reference evidence="3 4" key="1">
    <citation type="submission" date="2021-04" db="EMBL/GenBank/DDBJ databases">
        <title>Mariniflexile gromovii gen. nov., sp. nov., a gliding bacterium isolated from the sea urchin Strongylocentrotus intermedius.</title>
        <authorList>
            <person name="Ko S."/>
            <person name="Le V."/>
            <person name="Ahn C.-Y."/>
            <person name="Oh H.-M."/>
        </authorList>
    </citation>
    <scope>NUCLEOTIDE SEQUENCE [LARGE SCALE GENOMIC DNA]</scope>
    <source>
        <strain evidence="3 4">KCTC 12570</strain>
    </source>
</reference>
<organism evidence="3 4">
    <name type="scientific">Mariniflexile gromovii</name>
    <dbReference type="NCBI Taxonomy" id="362523"/>
    <lineage>
        <taxon>Bacteria</taxon>
        <taxon>Pseudomonadati</taxon>
        <taxon>Bacteroidota</taxon>
        <taxon>Flavobacteriia</taxon>
        <taxon>Flavobacteriales</taxon>
        <taxon>Flavobacteriaceae</taxon>
        <taxon>Mariniflexile</taxon>
    </lineage>
</organism>
<sequence length="135" mass="14950">MKTTTYLVLAIFILLNSCSKNDDPEPTTEELLISGKWFFNKYNGEDINSCERQTYFHFTDANSLIVESFAFNSSSMVCQSGGLIGYSYTINSNNEIITTGGGTILTFQIKSISQTSLVLVRQISSGALIETTFIK</sequence>
<dbReference type="Pfam" id="PF13648">
    <property type="entry name" value="Lipocalin_4"/>
    <property type="match status" value="1"/>
</dbReference>
<dbReference type="Proteomes" id="UP000670776">
    <property type="component" value="Unassembled WGS sequence"/>
</dbReference>
<dbReference type="RefSeq" id="WP_209654651.1">
    <property type="nucleotide sequence ID" value="NZ_JAGJCB010000006.1"/>
</dbReference>
<evidence type="ECO:0000259" key="2">
    <source>
        <dbReference type="Pfam" id="PF13648"/>
    </source>
</evidence>
<feature type="chain" id="PRO_5047015521" evidence="1">
    <location>
        <begin position="23"/>
        <end position="135"/>
    </location>
</feature>
<keyword evidence="1" id="KW-0732">Signal</keyword>
<evidence type="ECO:0000313" key="4">
    <source>
        <dbReference type="Proteomes" id="UP000670776"/>
    </source>
</evidence>
<dbReference type="InterPro" id="IPR024311">
    <property type="entry name" value="Lipocalin-like"/>
</dbReference>
<dbReference type="EMBL" id="JAGJCB010000006">
    <property type="protein sequence ID" value="MBP0903917.1"/>
    <property type="molecule type" value="Genomic_DNA"/>
</dbReference>
<evidence type="ECO:0000313" key="3">
    <source>
        <dbReference type="EMBL" id="MBP0903917.1"/>
    </source>
</evidence>
<evidence type="ECO:0000256" key="1">
    <source>
        <dbReference type="SAM" id="SignalP"/>
    </source>
</evidence>
<protein>
    <submittedName>
        <fullName evidence="3">Lipocalin family protein</fullName>
    </submittedName>
</protein>
<name>A0ABS4BTK2_9FLAO</name>
<accession>A0ABS4BTK2</accession>
<proteinExistence type="predicted"/>
<feature type="domain" description="Lipocalin-like" evidence="2">
    <location>
        <begin position="33"/>
        <end position="119"/>
    </location>
</feature>
<feature type="signal peptide" evidence="1">
    <location>
        <begin position="1"/>
        <end position="22"/>
    </location>
</feature>
<comment type="caution">
    <text evidence="3">The sequence shown here is derived from an EMBL/GenBank/DDBJ whole genome shotgun (WGS) entry which is preliminary data.</text>
</comment>